<dbReference type="EMBL" id="WKKI01000057">
    <property type="protein sequence ID" value="MRX74035.1"/>
    <property type="molecule type" value="Genomic_DNA"/>
</dbReference>
<dbReference type="InterPro" id="IPR021259">
    <property type="entry name" value="DUF2817"/>
</dbReference>
<dbReference type="RefSeq" id="WP_154309490.1">
    <property type="nucleotide sequence ID" value="NZ_WKKI01000057.1"/>
</dbReference>
<evidence type="ECO:0000313" key="2">
    <source>
        <dbReference type="Proteomes" id="UP000448867"/>
    </source>
</evidence>
<reference evidence="1 2" key="1">
    <citation type="submission" date="2019-11" db="EMBL/GenBank/DDBJ databases">
        <title>Bacillus lacus genome.</title>
        <authorList>
            <person name="Allen C.J."/>
            <person name="Newman J.D."/>
        </authorList>
    </citation>
    <scope>NUCLEOTIDE SEQUENCE [LARGE SCALE GENOMIC DNA]</scope>
    <source>
        <strain evidence="1 2">KCTC 33946</strain>
    </source>
</reference>
<accession>A0A7X2J268</accession>
<dbReference type="SUPFAM" id="SSF53187">
    <property type="entry name" value="Zn-dependent exopeptidases"/>
    <property type="match status" value="1"/>
</dbReference>
<dbReference type="OrthoDB" id="4014363at2"/>
<sequence length="413" mass="47496">MLKKLIYVIIAVIFSWNVVIPNVMDALAAEKDVNRNGPAAHHFPESFEESRERFAGYEYQLQEIWKNTESVSYSIGLENLTIDMLKAEPEEKKNLLILSSGTHGIEGYTGSAMQNVFMENMLNQLPSENTGVWLIHSINPWGMKNFRRYNENNVDLNRNFIHNWEDHDYDMNTYYTELKSFFQPEKHAKNPANHDAAFFASLIQTAASHGTAKIETALLSGQYTNPEGVYFGGTEDEPSTKLVKDIMEEALNSEYENIVHIDIHTGYGPRYQMSIFSSIEETMTQNEAEKAYNYPLVFTPETEEYYVTTGDITEYFYKLKNRISPEKSLYSTTFEFGTLGEGTAASIQSLKRTVEENQNFQYPSQNHLADSIIKRRYKELFYPAEGKWRDKAAEDFQSALQGVLAHEGFLHRE</sequence>
<gene>
    <name evidence="1" type="ORF">GJU40_18085</name>
</gene>
<protein>
    <submittedName>
        <fullName evidence="1">DUF2817 domain-containing protein</fullName>
    </submittedName>
</protein>
<dbReference type="AlphaFoldDB" id="A0A7X2J268"/>
<dbReference type="Gene3D" id="3.40.630.10">
    <property type="entry name" value="Zn peptidases"/>
    <property type="match status" value="1"/>
</dbReference>
<dbReference type="Pfam" id="PF10994">
    <property type="entry name" value="DUF2817"/>
    <property type="match status" value="1"/>
</dbReference>
<dbReference type="Proteomes" id="UP000448867">
    <property type="component" value="Unassembled WGS sequence"/>
</dbReference>
<name>A0A7X2J268_9BACI</name>
<comment type="caution">
    <text evidence="1">The sequence shown here is derived from an EMBL/GenBank/DDBJ whole genome shotgun (WGS) entry which is preliminary data.</text>
</comment>
<proteinExistence type="predicted"/>
<organism evidence="1 2">
    <name type="scientific">Metabacillus lacus</name>
    <dbReference type="NCBI Taxonomy" id="1983721"/>
    <lineage>
        <taxon>Bacteria</taxon>
        <taxon>Bacillati</taxon>
        <taxon>Bacillota</taxon>
        <taxon>Bacilli</taxon>
        <taxon>Bacillales</taxon>
        <taxon>Bacillaceae</taxon>
        <taxon>Metabacillus</taxon>
    </lineage>
</organism>
<dbReference type="CDD" id="cd06233">
    <property type="entry name" value="M14-like"/>
    <property type="match status" value="1"/>
</dbReference>
<evidence type="ECO:0000313" key="1">
    <source>
        <dbReference type="EMBL" id="MRX74035.1"/>
    </source>
</evidence>
<keyword evidence="2" id="KW-1185">Reference proteome</keyword>